<evidence type="ECO:0000256" key="2">
    <source>
        <dbReference type="ARBA" id="ARBA00023295"/>
    </source>
</evidence>
<keyword evidence="1" id="KW-0378">Hydrolase</keyword>
<protein>
    <submittedName>
        <fullName evidence="4">Beta-galactosidase</fullName>
    </submittedName>
</protein>
<name>A0A842HAA7_9BACT</name>
<gene>
    <name evidence="4" type="ORF">H5P28_03125</name>
</gene>
<dbReference type="InterPro" id="IPR013529">
    <property type="entry name" value="Glyco_hydro_42_N"/>
</dbReference>
<dbReference type="GO" id="GO:0004565">
    <property type="term" value="F:beta-galactosidase activity"/>
    <property type="evidence" value="ECO:0007669"/>
    <property type="project" value="InterPro"/>
</dbReference>
<comment type="caution">
    <text evidence="4">The sequence shown here is derived from an EMBL/GenBank/DDBJ whole genome shotgun (WGS) entry which is preliminary data.</text>
</comment>
<dbReference type="InterPro" id="IPR017853">
    <property type="entry name" value="GH"/>
</dbReference>
<dbReference type="PANTHER" id="PTHR12631:SF10">
    <property type="entry name" value="BETA-XYLOSIDASE-LIKE PROTEIN-RELATED"/>
    <property type="match status" value="1"/>
</dbReference>
<dbReference type="Proteomes" id="UP000546464">
    <property type="component" value="Unassembled WGS sequence"/>
</dbReference>
<dbReference type="Gene3D" id="3.20.20.80">
    <property type="entry name" value="Glycosidases"/>
    <property type="match status" value="1"/>
</dbReference>
<dbReference type="InterPro" id="IPR051923">
    <property type="entry name" value="Glycosyl_Hydrolase_39"/>
</dbReference>
<proteinExistence type="predicted"/>
<dbReference type="Pfam" id="PF02449">
    <property type="entry name" value="Glyco_hydro_42"/>
    <property type="match status" value="1"/>
</dbReference>
<keyword evidence="5" id="KW-1185">Reference proteome</keyword>
<dbReference type="SUPFAM" id="SSF51445">
    <property type="entry name" value="(Trans)glycosidases"/>
    <property type="match status" value="1"/>
</dbReference>
<dbReference type="PANTHER" id="PTHR12631">
    <property type="entry name" value="ALPHA-L-IDURONIDASE"/>
    <property type="match status" value="1"/>
</dbReference>
<dbReference type="AlphaFoldDB" id="A0A842HAA7"/>
<sequence length="601" mass="67830">MHDPAPPLPLCSLHWRANEGLPPQAWMDTDTAHLNRTIGKYILCGNASLLADTLPAPEADGERDFLRLPLGTTMAGETLGLCLLQRIPQYFPGAGFYARLTGPDGNDIHAEHSWDAHTPGGYLTAELPVRTCGPLWLTLGLRGRIRLILDDIRVALAPLTAPVSEPVRVALQASATAAAWQPSLDELMGFNTHGYYAEELRWIYERWRIGWVRNGSFVWSAIEPEDGRFEFSRSDHELEAVQRFGLNVIAGVGRTTPWASSDPAERALPSGSLGKAPPRDYERFYRYVRATVERYSRPPWNISHWQIWNEPNSKGYWLGSHEEFIDRVFIPSSRIIREHGGKAVFGGWANLHEDSRSHYLYRDMEDWLGYNELWKHIDILTVHYAETDVFDYLHEHYVRDGRVRQLWMTEFGNTTRTPDYVPRLLPRLLYWLLTHGAEPERYRLFWYDLYRACAGGGHGEPGMHLITGRDGHCGLTYPHGEALDAFYDILGFGPLSPLGSGQSGPVSVCALRAGERRILAVHSTDTHARDDLEIILPAGVSARSARLLDAWLGRNGTGSQVRSYLQWSPPALDVRPDAAGTLIRVPATLRRNVFYIELDPQ</sequence>
<reference evidence="4 5" key="1">
    <citation type="submission" date="2020-07" db="EMBL/GenBank/DDBJ databases">
        <authorList>
            <person name="Feng X."/>
        </authorList>
    </citation>
    <scope>NUCLEOTIDE SEQUENCE [LARGE SCALE GENOMIC DNA]</scope>
    <source>
        <strain evidence="4 5">JCM31066</strain>
    </source>
</reference>
<evidence type="ECO:0000313" key="5">
    <source>
        <dbReference type="Proteomes" id="UP000546464"/>
    </source>
</evidence>
<feature type="domain" description="Glycoside hydrolase family 42 N-terminal" evidence="3">
    <location>
        <begin position="206"/>
        <end position="256"/>
    </location>
</feature>
<evidence type="ECO:0000256" key="1">
    <source>
        <dbReference type="ARBA" id="ARBA00022801"/>
    </source>
</evidence>
<dbReference type="EMBL" id="JACHVB010000012">
    <property type="protein sequence ID" value="MBC2593245.1"/>
    <property type="molecule type" value="Genomic_DNA"/>
</dbReference>
<dbReference type="GO" id="GO:0005975">
    <property type="term" value="P:carbohydrate metabolic process"/>
    <property type="evidence" value="ECO:0007669"/>
    <property type="project" value="InterPro"/>
</dbReference>
<evidence type="ECO:0000313" key="4">
    <source>
        <dbReference type="EMBL" id="MBC2593245.1"/>
    </source>
</evidence>
<keyword evidence="2" id="KW-0326">Glycosidase</keyword>
<accession>A0A842HAA7</accession>
<dbReference type="RefSeq" id="WP_185674231.1">
    <property type="nucleotide sequence ID" value="NZ_JACHVB010000012.1"/>
</dbReference>
<dbReference type="GO" id="GO:0009341">
    <property type="term" value="C:beta-galactosidase complex"/>
    <property type="evidence" value="ECO:0007669"/>
    <property type="project" value="InterPro"/>
</dbReference>
<organism evidence="4 5">
    <name type="scientific">Ruficoccus amylovorans</name>
    <dbReference type="NCBI Taxonomy" id="1804625"/>
    <lineage>
        <taxon>Bacteria</taxon>
        <taxon>Pseudomonadati</taxon>
        <taxon>Verrucomicrobiota</taxon>
        <taxon>Opitutia</taxon>
        <taxon>Puniceicoccales</taxon>
        <taxon>Cerasicoccaceae</taxon>
        <taxon>Ruficoccus</taxon>
    </lineage>
</organism>
<evidence type="ECO:0000259" key="3">
    <source>
        <dbReference type="Pfam" id="PF02449"/>
    </source>
</evidence>